<proteinExistence type="inferred from homology"/>
<evidence type="ECO:0000259" key="6">
    <source>
        <dbReference type="Pfam" id="PF01343"/>
    </source>
</evidence>
<dbReference type="Proteomes" id="UP000317496">
    <property type="component" value="Chromosome"/>
</dbReference>
<dbReference type="PANTHER" id="PTHR42987:SF6">
    <property type="entry name" value="PROTEINASE IV"/>
    <property type="match status" value="1"/>
</dbReference>
<keyword evidence="2" id="KW-0645">Protease</keyword>
<dbReference type="InterPro" id="IPR004635">
    <property type="entry name" value="Pept_S49_SppA"/>
</dbReference>
<keyword evidence="4" id="KW-0720">Serine protease</keyword>
<keyword evidence="5" id="KW-0812">Transmembrane</keyword>
<dbReference type="OrthoDB" id="9764363at2"/>
<accession>A0A516H0B2</accession>
<dbReference type="GO" id="GO:0006508">
    <property type="term" value="P:proteolysis"/>
    <property type="evidence" value="ECO:0007669"/>
    <property type="project" value="UniProtKB-KW"/>
</dbReference>
<dbReference type="EMBL" id="CP041636">
    <property type="protein sequence ID" value="QDO97217.1"/>
    <property type="molecule type" value="Genomic_DNA"/>
</dbReference>
<keyword evidence="5" id="KW-1133">Transmembrane helix</keyword>
<dbReference type="GO" id="GO:0008236">
    <property type="term" value="F:serine-type peptidase activity"/>
    <property type="evidence" value="ECO:0007669"/>
    <property type="project" value="UniProtKB-KW"/>
</dbReference>
<dbReference type="NCBIfam" id="TIGR00706">
    <property type="entry name" value="SppA_dom"/>
    <property type="match status" value="1"/>
</dbReference>
<protein>
    <submittedName>
        <fullName evidence="7">Signal peptide peptidase SppA</fullName>
    </submittedName>
</protein>
<organism evidence="7 8">
    <name type="scientific">Ferrovibrio terrae</name>
    <dbReference type="NCBI Taxonomy" id="2594003"/>
    <lineage>
        <taxon>Bacteria</taxon>
        <taxon>Pseudomonadati</taxon>
        <taxon>Pseudomonadota</taxon>
        <taxon>Alphaproteobacteria</taxon>
        <taxon>Rhodospirillales</taxon>
        <taxon>Rhodospirillaceae</taxon>
        <taxon>Ferrovibrio</taxon>
    </lineage>
</organism>
<feature type="transmembrane region" description="Helical" evidence="5">
    <location>
        <begin position="21"/>
        <end position="40"/>
    </location>
</feature>
<dbReference type="SUPFAM" id="SSF52096">
    <property type="entry name" value="ClpP/crotonase"/>
    <property type="match status" value="1"/>
</dbReference>
<sequence>MSSDTDAWLERRTLARRATRWRIVAVLALLVLALIGLWRLDPGNLLAHRQVHVARLEISGVIAENDWWLEKLEEAGEDDRVRAVILHINSPGGSTYGGEALFQAIRRLSEKKPVVSVIGTLGASAGYMVAIAGDYVLARETSLTGSIGVLFQTAEFSKLMEKVGVSSETITSGALKAEPNPTRPMSPAGRAQIQSMVNETHVWFVDLVASRRDLPRDEVARLADGRVYSGRAALQNRLIDGLGGLAEARDWLARTRQIPADLPLRDIPPDPPVGMLDGLGSRTFNAILGKSLISERLRLDGLVSLWHPD</sequence>
<dbReference type="Pfam" id="PF01343">
    <property type="entry name" value="Peptidase_S49"/>
    <property type="match status" value="1"/>
</dbReference>
<evidence type="ECO:0000313" key="8">
    <source>
        <dbReference type="Proteomes" id="UP000317496"/>
    </source>
</evidence>
<dbReference type="CDD" id="cd07023">
    <property type="entry name" value="S49_Sppa_N_C"/>
    <property type="match status" value="1"/>
</dbReference>
<evidence type="ECO:0000313" key="7">
    <source>
        <dbReference type="EMBL" id="QDO97217.1"/>
    </source>
</evidence>
<evidence type="ECO:0000256" key="2">
    <source>
        <dbReference type="ARBA" id="ARBA00022670"/>
    </source>
</evidence>
<keyword evidence="3" id="KW-0378">Hydrolase</keyword>
<name>A0A516H0B2_9PROT</name>
<dbReference type="InterPro" id="IPR002142">
    <property type="entry name" value="Peptidase_S49"/>
</dbReference>
<dbReference type="RefSeq" id="WP_144068198.1">
    <property type="nucleotide sequence ID" value="NZ_CP041636.1"/>
</dbReference>
<evidence type="ECO:0000256" key="4">
    <source>
        <dbReference type="ARBA" id="ARBA00022825"/>
    </source>
</evidence>
<keyword evidence="5" id="KW-0472">Membrane</keyword>
<dbReference type="AlphaFoldDB" id="A0A516H0B2"/>
<dbReference type="PANTHER" id="PTHR42987">
    <property type="entry name" value="PEPTIDASE S49"/>
    <property type="match status" value="1"/>
</dbReference>
<dbReference type="Gene3D" id="3.90.226.10">
    <property type="entry name" value="2-enoyl-CoA Hydratase, Chain A, domain 1"/>
    <property type="match status" value="2"/>
</dbReference>
<evidence type="ECO:0000256" key="5">
    <source>
        <dbReference type="SAM" id="Phobius"/>
    </source>
</evidence>
<reference evidence="7 8" key="1">
    <citation type="submission" date="2019-07" db="EMBL/GenBank/DDBJ databases">
        <title>Genome sequencing for Ferrovibrio sp. K5.</title>
        <authorList>
            <person name="Park S.-J."/>
        </authorList>
    </citation>
    <scope>NUCLEOTIDE SEQUENCE [LARGE SCALE GENOMIC DNA]</scope>
    <source>
        <strain evidence="7 8">K5</strain>
    </source>
</reference>
<evidence type="ECO:0000256" key="3">
    <source>
        <dbReference type="ARBA" id="ARBA00022801"/>
    </source>
</evidence>
<dbReference type="InterPro" id="IPR029045">
    <property type="entry name" value="ClpP/crotonase-like_dom_sf"/>
</dbReference>
<evidence type="ECO:0000256" key="1">
    <source>
        <dbReference type="ARBA" id="ARBA00008683"/>
    </source>
</evidence>
<keyword evidence="8" id="KW-1185">Reference proteome</keyword>
<feature type="domain" description="Peptidase S49" evidence="6">
    <location>
        <begin position="107"/>
        <end position="257"/>
    </location>
</feature>
<comment type="similarity">
    <text evidence="1">Belongs to the peptidase S49 family.</text>
</comment>
<gene>
    <name evidence="7" type="primary">sppA</name>
    <name evidence="7" type="ORF">FNB15_08015</name>
</gene>
<dbReference type="KEGG" id="fer:FNB15_08015"/>
<dbReference type="InterPro" id="IPR047272">
    <property type="entry name" value="S49_SppA_C"/>
</dbReference>